<keyword evidence="4" id="KW-1185">Reference proteome</keyword>
<dbReference type="Proteomes" id="UP000018144">
    <property type="component" value="Unassembled WGS sequence"/>
</dbReference>
<accession>U4LAC4</accession>
<dbReference type="PANTHER" id="PTHR37402">
    <property type="entry name" value="GRAM DOMAIN-CONTAINING PROTEIN 4"/>
    <property type="match status" value="1"/>
</dbReference>
<name>U4LAC4_PYROM</name>
<evidence type="ECO:0000256" key="2">
    <source>
        <dbReference type="SAM" id="Phobius"/>
    </source>
</evidence>
<keyword evidence="2" id="KW-0812">Transmembrane</keyword>
<reference evidence="3 4" key="1">
    <citation type="journal article" date="2013" name="PLoS Genet.">
        <title>The genome and development-dependent transcriptomes of Pyronema confluens: a window into fungal evolution.</title>
        <authorList>
            <person name="Traeger S."/>
            <person name="Altegoer F."/>
            <person name="Freitag M."/>
            <person name="Gabaldon T."/>
            <person name="Kempken F."/>
            <person name="Kumar A."/>
            <person name="Marcet-Houben M."/>
            <person name="Poggeler S."/>
            <person name="Stajich J.E."/>
            <person name="Nowrousian M."/>
        </authorList>
    </citation>
    <scope>NUCLEOTIDE SEQUENCE [LARGE SCALE GENOMIC DNA]</scope>
    <source>
        <strain evidence="4">CBS 100304</strain>
        <tissue evidence="3">Vegetative mycelium</tissue>
    </source>
</reference>
<dbReference type="eggNOG" id="ENOG502QS59">
    <property type="taxonomic scope" value="Eukaryota"/>
</dbReference>
<keyword evidence="2" id="KW-1133">Transmembrane helix</keyword>
<gene>
    <name evidence="3" type="ORF">PCON_06696</name>
</gene>
<dbReference type="STRING" id="1076935.U4LAC4"/>
<evidence type="ECO:0000256" key="1">
    <source>
        <dbReference type="SAM" id="MobiDB-lite"/>
    </source>
</evidence>
<dbReference type="OMA" id="WDIPTHA"/>
<evidence type="ECO:0000313" key="3">
    <source>
        <dbReference type="EMBL" id="CCX07109.1"/>
    </source>
</evidence>
<dbReference type="InterPro" id="IPR037847">
    <property type="entry name" value="GRAMDC4"/>
</dbReference>
<dbReference type="OrthoDB" id="1708389at2759"/>
<feature type="compositionally biased region" description="Pro residues" evidence="1">
    <location>
        <begin position="26"/>
        <end position="35"/>
    </location>
</feature>
<protein>
    <submittedName>
        <fullName evidence="3">Uncharacterized protein</fullName>
    </submittedName>
</protein>
<feature type="region of interest" description="Disordered" evidence="1">
    <location>
        <begin position="1"/>
        <end position="51"/>
    </location>
</feature>
<feature type="transmembrane region" description="Helical" evidence="2">
    <location>
        <begin position="480"/>
        <end position="497"/>
    </location>
</feature>
<dbReference type="EMBL" id="HF935332">
    <property type="protein sequence ID" value="CCX07109.1"/>
    <property type="molecule type" value="Genomic_DNA"/>
</dbReference>
<dbReference type="PANTHER" id="PTHR37402:SF1">
    <property type="entry name" value="GRAM DOMAIN-CONTAINING PROTEIN 4"/>
    <property type="match status" value="1"/>
</dbReference>
<sequence>MDSSSAGVGTDVGMAEYHGMRIPGGFTPPPSPPPASATTKDNPPFIFPRREREHDPAVVEKTFPVLNEAFGPRTLEPLSAVSNAEDGGVGSGNSEHQVYNNVFTAANRPTKHQKLARLKDKTKEAIKNGVAFGHHNHDRDKLDDRRHDKSPGFVHRAAEMIAHPSSAIKEKLTGAVASQIAELNTPYVPNGTEAEFVAAHAKREAAIESDDTAGVQDAARTIEELEIKMRNMRMGVIMGRHVNRVRVVPKLRRERPKKEEFLIRDENGVVLRDENGMEQVDYLTWLGQYLVYVTQDFTSQYIEDWAEDPEPLCIDRTRCHVERIFIASSSWQRWFIHIRDVYRWKDPNETFRWLVLYTFLWSTSHVVAFVWGYLIFSTAKRYIFPQTIEDYRDKVSRQRVRSLDALRFDQVLSSGSKGMMSYLESEVGPQIQLQLGDIASLLEVANNFMEWQAPRATFFTLVFLSSCFIITLFGDMQLCMQLIFFVFGLVFFFSFPVSSHYPKYRYLVSPFKWALWGIPNHAEWAFAELRFEAQNRRERMIAEHIDHDPDQWETEWEDHSDVDSFVSATEFGASPLKGDEEIMRFRCRCGGHAGRLYISPAEMRYETIRGKVLWRKEWRELVEVKKTKKKGIERLLGGFSLGLELVFVPENGWDVVVKLDEMGKRRDEAFCTILGFSGLKWQWCS</sequence>
<evidence type="ECO:0000313" key="4">
    <source>
        <dbReference type="Proteomes" id="UP000018144"/>
    </source>
</evidence>
<proteinExistence type="predicted"/>
<organism evidence="3 4">
    <name type="scientific">Pyronema omphalodes (strain CBS 100304)</name>
    <name type="common">Pyronema confluens</name>
    <dbReference type="NCBI Taxonomy" id="1076935"/>
    <lineage>
        <taxon>Eukaryota</taxon>
        <taxon>Fungi</taxon>
        <taxon>Dikarya</taxon>
        <taxon>Ascomycota</taxon>
        <taxon>Pezizomycotina</taxon>
        <taxon>Pezizomycetes</taxon>
        <taxon>Pezizales</taxon>
        <taxon>Pyronemataceae</taxon>
        <taxon>Pyronema</taxon>
    </lineage>
</organism>
<feature type="transmembrane region" description="Helical" evidence="2">
    <location>
        <begin position="353"/>
        <end position="376"/>
    </location>
</feature>
<keyword evidence="2" id="KW-0472">Membrane</keyword>
<dbReference type="AlphaFoldDB" id="U4LAC4"/>
<dbReference type="GO" id="GO:0006915">
    <property type="term" value="P:apoptotic process"/>
    <property type="evidence" value="ECO:0007669"/>
    <property type="project" value="InterPro"/>
</dbReference>
<feature type="transmembrane region" description="Helical" evidence="2">
    <location>
        <begin position="456"/>
        <end position="474"/>
    </location>
</feature>